<keyword evidence="4" id="KW-0411">Iron-sulfur</keyword>
<dbReference type="GO" id="GO:0051537">
    <property type="term" value="F:2 iron, 2 sulfur cluster binding"/>
    <property type="evidence" value="ECO:0007669"/>
    <property type="project" value="UniProtKB-KW"/>
</dbReference>
<accession>A0A4Q9KFX2</accession>
<dbReference type="EMBL" id="SDMQ01000002">
    <property type="protein sequence ID" value="TBT87220.1"/>
    <property type="molecule type" value="Genomic_DNA"/>
</dbReference>
<dbReference type="InterPro" id="IPR036922">
    <property type="entry name" value="Rieske_2Fe-2S_sf"/>
</dbReference>
<keyword evidence="1" id="KW-0001">2Fe-2S</keyword>
<evidence type="ECO:0000259" key="5">
    <source>
        <dbReference type="PROSITE" id="PS51296"/>
    </source>
</evidence>
<dbReference type="PROSITE" id="PS51296">
    <property type="entry name" value="RIESKE"/>
    <property type="match status" value="1"/>
</dbReference>
<dbReference type="PANTHER" id="PTHR21496:SF23">
    <property type="entry name" value="3-PHENYLPROPIONATE_CINNAMIC ACID DIOXYGENASE FERREDOXIN SUBUNIT"/>
    <property type="match status" value="1"/>
</dbReference>
<protein>
    <submittedName>
        <fullName evidence="6">Non-heme iron oxygenase ferredoxin subunit</fullName>
    </submittedName>
</protein>
<dbReference type="Proteomes" id="UP000292373">
    <property type="component" value="Unassembled WGS sequence"/>
</dbReference>
<dbReference type="Gene3D" id="2.102.10.10">
    <property type="entry name" value="Rieske [2Fe-2S] iron-sulphur domain"/>
    <property type="match status" value="1"/>
</dbReference>
<gene>
    <name evidence="6" type="ORF">ET989_02590</name>
</gene>
<keyword evidence="7" id="KW-1185">Reference proteome</keyword>
<dbReference type="CDD" id="cd03528">
    <property type="entry name" value="Rieske_RO_ferredoxin"/>
    <property type="match status" value="1"/>
</dbReference>
<name>A0A4Q9KFX2_9ACTN</name>
<dbReference type="GO" id="GO:0046872">
    <property type="term" value="F:metal ion binding"/>
    <property type="evidence" value="ECO:0007669"/>
    <property type="project" value="UniProtKB-KW"/>
</dbReference>
<dbReference type="InterPro" id="IPR017941">
    <property type="entry name" value="Rieske_2Fe-2S"/>
</dbReference>
<proteinExistence type="predicted"/>
<dbReference type="GO" id="GO:0016705">
    <property type="term" value="F:oxidoreductase activity, acting on paired donors, with incorporation or reduction of molecular oxygen"/>
    <property type="evidence" value="ECO:0007669"/>
    <property type="project" value="UniProtKB-ARBA"/>
</dbReference>
<evidence type="ECO:0000256" key="2">
    <source>
        <dbReference type="ARBA" id="ARBA00022723"/>
    </source>
</evidence>
<evidence type="ECO:0000313" key="6">
    <source>
        <dbReference type="EMBL" id="TBT87220.1"/>
    </source>
</evidence>
<comment type="caution">
    <text evidence="6">The sequence shown here is derived from an EMBL/GenBank/DDBJ whole genome shotgun (WGS) entry which is preliminary data.</text>
</comment>
<dbReference type="AlphaFoldDB" id="A0A4Q9KFX2"/>
<dbReference type="OrthoDB" id="147178at2"/>
<keyword evidence="3" id="KW-0408">Iron</keyword>
<organism evidence="6 7">
    <name type="scientific">Propioniciclava sinopodophylli</name>
    <dbReference type="NCBI Taxonomy" id="1837344"/>
    <lineage>
        <taxon>Bacteria</taxon>
        <taxon>Bacillati</taxon>
        <taxon>Actinomycetota</taxon>
        <taxon>Actinomycetes</taxon>
        <taxon>Propionibacteriales</taxon>
        <taxon>Propionibacteriaceae</taxon>
        <taxon>Propioniciclava</taxon>
    </lineage>
</organism>
<dbReference type="Pfam" id="PF00355">
    <property type="entry name" value="Rieske"/>
    <property type="match status" value="1"/>
</dbReference>
<feature type="domain" description="Rieske" evidence="5">
    <location>
        <begin position="4"/>
        <end position="99"/>
    </location>
</feature>
<dbReference type="PANTHER" id="PTHR21496">
    <property type="entry name" value="FERREDOXIN-RELATED"/>
    <property type="match status" value="1"/>
</dbReference>
<dbReference type="RefSeq" id="WP_131167006.1">
    <property type="nucleotide sequence ID" value="NZ_SDMQ01000002.1"/>
</dbReference>
<dbReference type="SUPFAM" id="SSF50022">
    <property type="entry name" value="ISP domain"/>
    <property type="match status" value="1"/>
</dbReference>
<evidence type="ECO:0000256" key="3">
    <source>
        <dbReference type="ARBA" id="ARBA00023004"/>
    </source>
</evidence>
<sequence length="108" mass="11803">MNWARACFASDLEDDKPFSVEVGDELVAIVQHEGELFAIRDQCSHGRVMLSLGEVVDCTIECFAHGSRFDLRTGEALDLPATQPVPVYPVKVEGDDVLVDLANPISTN</sequence>
<evidence type="ECO:0000256" key="4">
    <source>
        <dbReference type="ARBA" id="ARBA00023014"/>
    </source>
</evidence>
<evidence type="ECO:0000313" key="7">
    <source>
        <dbReference type="Proteomes" id="UP000292373"/>
    </source>
</evidence>
<reference evidence="6 7" key="1">
    <citation type="submission" date="2019-01" db="EMBL/GenBank/DDBJ databases">
        <title>Lactibacter flavus gen. nov., sp. nov., a novel bacterium of the family Propionibacteriaceae isolated from raw milk and dairy products.</title>
        <authorList>
            <person name="Huptas C."/>
            <person name="Wenning M."/>
            <person name="Breitenwieser F."/>
            <person name="Doll E."/>
            <person name="Von Neubeck M."/>
            <person name="Busse H.-J."/>
            <person name="Scherer S."/>
        </authorList>
    </citation>
    <scope>NUCLEOTIDE SEQUENCE [LARGE SCALE GENOMIC DNA]</scope>
    <source>
        <strain evidence="6 7">KCTC 33808</strain>
    </source>
</reference>
<dbReference type="GO" id="GO:0004497">
    <property type="term" value="F:monooxygenase activity"/>
    <property type="evidence" value="ECO:0007669"/>
    <property type="project" value="UniProtKB-ARBA"/>
</dbReference>
<keyword evidence="2" id="KW-0479">Metal-binding</keyword>
<evidence type="ECO:0000256" key="1">
    <source>
        <dbReference type="ARBA" id="ARBA00022714"/>
    </source>
</evidence>